<dbReference type="InterPro" id="IPR007485">
    <property type="entry name" value="LPS_assembly_LptE"/>
</dbReference>
<keyword evidence="5 6" id="KW-0449">Lipoprotein</keyword>
<keyword evidence="4 6" id="KW-0998">Cell outer membrane</keyword>
<name>A0ABT5K3F3_9BURK</name>
<evidence type="ECO:0000256" key="2">
    <source>
        <dbReference type="ARBA" id="ARBA00023136"/>
    </source>
</evidence>
<keyword evidence="3 6" id="KW-0564">Palmitate</keyword>
<comment type="caution">
    <text evidence="7">The sequence shown here is derived from an EMBL/GenBank/DDBJ whole genome shotgun (WGS) entry which is preliminary data.</text>
</comment>
<proteinExistence type="inferred from homology"/>
<evidence type="ECO:0000256" key="1">
    <source>
        <dbReference type="ARBA" id="ARBA00022729"/>
    </source>
</evidence>
<gene>
    <name evidence="6 7" type="primary">lptE</name>
    <name evidence="7" type="ORF">OIK44_18100</name>
</gene>
<dbReference type="RefSeq" id="WP_273672703.1">
    <property type="nucleotide sequence ID" value="NZ_JAQQXR010000007.1"/>
</dbReference>
<keyword evidence="2 6" id="KW-0472">Membrane</keyword>
<evidence type="ECO:0000256" key="5">
    <source>
        <dbReference type="ARBA" id="ARBA00023288"/>
    </source>
</evidence>
<dbReference type="HAMAP" id="MF_01186">
    <property type="entry name" value="LPS_assembly_LptE"/>
    <property type="match status" value="1"/>
</dbReference>
<dbReference type="PANTHER" id="PTHR38098:SF1">
    <property type="entry name" value="LPS-ASSEMBLY LIPOPROTEIN LPTE"/>
    <property type="match status" value="1"/>
</dbReference>
<comment type="similarity">
    <text evidence="6">Belongs to the LptE lipoprotein family.</text>
</comment>
<dbReference type="EMBL" id="JAQQXR010000007">
    <property type="protein sequence ID" value="MDC8759500.1"/>
    <property type="molecule type" value="Genomic_DNA"/>
</dbReference>
<evidence type="ECO:0000256" key="6">
    <source>
        <dbReference type="HAMAP-Rule" id="MF_01186"/>
    </source>
</evidence>
<dbReference type="Proteomes" id="UP001221208">
    <property type="component" value="Unassembled WGS sequence"/>
</dbReference>
<evidence type="ECO:0000313" key="8">
    <source>
        <dbReference type="Proteomes" id="UP001221208"/>
    </source>
</evidence>
<dbReference type="Gene3D" id="3.30.160.150">
    <property type="entry name" value="Lipoprotein like domain"/>
    <property type="match status" value="1"/>
</dbReference>
<evidence type="ECO:0000256" key="4">
    <source>
        <dbReference type="ARBA" id="ARBA00023237"/>
    </source>
</evidence>
<comment type="function">
    <text evidence="6">Together with LptD, is involved in the assembly of lipopolysaccharide (LPS) at the surface of the outer membrane. Required for the proper assembly of LptD. Binds LPS and may serve as the LPS recognition site at the outer membrane.</text>
</comment>
<keyword evidence="8" id="KW-1185">Reference proteome</keyword>
<sequence length="186" mass="20109">MTMQRGRLLGLVMLAALALSACGFHLRGSDGSFNLPFATLFVTLPDASPLAIDLKRNIRANGGTEIVSARAGADGVVDVLSDPDKTRGKTILSLSGTGRVREYLLSYTIVFRVLDREGRELLGPTTIALTRPITFNESQLLAKETEEALLYRDMKTDMVQQMLRRIAAVKPVLPAMSVVPAAPAKP</sequence>
<evidence type="ECO:0000256" key="3">
    <source>
        <dbReference type="ARBA" id="ARBA00023139"/>
    </source>
</evidence>
<protein>
    <recommendedName>
        <fullName evidence="6">LPS-assembly lipoprotein LptE</fullName>
    </recommendedName>
</protein>
<dbReference type="PROSITE" id="PS51257">
    <property type="entry name" value="PROKAR_LIPOPROTEIN"/>
    <property type="match status" value="1"/>
</dbReference>
<keyword evidence="1 6" id="KW-0732">Signal</keyword>
<comment type="subunit">
    <text evidence="6">Component of the lipopolysaccharide transport and assembly complex. Interacts with LptD.</text>
</comment>
<dbReference type="PANTHER" id="PTHR38098">
    <property type="entry name" value="LPS-ASSEMBLY LIPOPROTEIN LPTE"/>
    <property type="match status" value="1"/>
</dbReference>
<reference evidence="7 8" key="1">
    <citation type="submission" date="2022-10" db="EMBL/GenBank/DDBJ databases">
        <title>Janthinobacterium sp. hw3 Genome sequencing.</title>
        <authorList>
            <person name="Park S."/>
        </authorList>
    </citation>
    <scope>NUCLEOTIDE SEQUENCE [LARGE SCALE GENOMIC DNA]</scope>
    <source>
        <strain evidence="8">hw3</strain>
    </source>
</reference>
<accession>A0ABT5K3F3</accession>
<evidence type="ECO:0000313" key="7">
    <source>
        <dbReference type="EMBL" id="MDC8759500.1"/>
    </source>
</evidence>
<organism evidence="7 8">
    <name type="scientific">Janthinobacterium fluminis</name>
    <dbReference type="NCBI Taxonomy" id="2987524"/>
    <lineage>
        <taxon>Bacteria</taxon>
        <taxon>Pseudomonadati</taxon>
        <taxon>Pseudomonadota</taxon>
        <taxon>Betaproteobacteria</taxon>
        <taxon>Burkholderiales</taxon>
        <taxon>Oxalobacteraceae</taxon>
        <taxon>Janthinobacterium</taxon>
    </lineage>
</organism>
<dbReference type="Pfam" id="PF04390">
    <property type="entry name" value="LptE"/>
    <property type="match status" value="1"/>
</dbReference>
<comment type="subcellular location">
    <subcellularLocation>
        <location evidence="6">Cell outer membrane</location>
        <topology evidence="6">Lipid-anchor</topology>
    </subcellularLocation>
</comment>